<comment type="caution">
    <text evidence="3">The sequence shown here is derived from an EMBL/GenBank/DDBJ whole genome shotgun (WGS) entry which is preliminary data.</text>
</comment>
<dbReference type="Proteomes" id="UP000663852">
    <property type="component" value="Unassembled WGS sequence"/>
</dbReference>
<proteinExistence type="predicted"/>
<evidence type="ECO:0000313" key="4">
    <source>
        <dbReference type="EMBL" id="CAF0916148.1"/>
    </source>
</evidence>
<dbReference type="InterPro" id="IPR013780">
    <property type="entry name" value="Glyco_hydro_b"/>
</dbReference>
<dbReference type="InterPro" id="IPR017853">
    <property type="entry name" value="GH"/>
</dbReference>
<accession>A0A813PML9</accession>
<dbReference type="PANTHER" id="PTHR31776">
    <property type="entry name" value="ALPHA-L-ARABINOFURANOSIDASE 1"/>
    <property type="match status" value="1"/>
</dbReference>
<feature type="signal peptide" evidence="1">
    <location>
        <begin position="1"/>
        <end position="20"/>
    </location>
</feature>
<dbReference type="Gene3D" id="2.60.40.1180">
    <property type="entry name" value="Golgi alpha-mannosidase II"/>
    <property type="match status" value="1"/>
</dbReference>
<dbReference type="Gene3D" id="3.20.20.80">
    <property type="entry name" value="Glycosidases"/>
    <property type="match status" value="1"/>
</dbReference>
<dbReference type="EMBL" id="CAJNOR010000018">
    <property type="protein sequence ID" value="CAF0755060.1"/>
    <property type="molecule type" value="Genomic_DNA"/>
</dbReference>
<dbReference type="Proteomes" id="UP000663828">
    <property type="component" value="Unassembled WGS sequence"/>
</dbReference>
<keyword evidence="5" id="KW-1185">Reference proteome</keyword>
<protein>
    <recommendedName>
        <fullName evidence="2">Alpha-L-arabinofuranosidase 1 catalytic domain-containing protein</fullName>
    </recommendedName>
</protein>
<organism evidence="3 5">
    <name type="scientific">Adineta ricciae</name>
    <name type="common">Rotifer</name>
    <dbReference type="NCBI Taxonomy" id="249248"/>
    <lineage>
        <taxon>Eukaryota</taxon>
        <taxon>Metazoa</taxon>
        <taxon>Spiralia</taxon>
        <taxon>Gnathifera</taxon>
        <taxon>Rotifera</taxon>
        <taxon>Eurotatoria</taxon>
        <taxon>Bdelloidea</taxon>
        <taxon>Adinetida</taxon>
        <taxon>Adinetidae</taxon>
        <taxon>Adineta</taxon>
    </lineage>
</organism>
<sequence>MYAQIILVFVVLYIDSFITAAPLSINDRMNNGNVISLKIENAETGQAIPSTMHGIILETNINRDDDGGLVDLWMDSQSSISLSNDQPLTSALPVQMEFSINTPSAAASGIRNGGFYGINLLAQNYTTTLFARSLTGSEVSGGKVNFGFSDSSGQTIYGQTTIDAIKAPVNTWFYLTFVITVSTAAPTTKNFFFIEFPEGTQGDFEFNLISCFPSTFNNRPNGARAQQYLNALFGITQLGFWRTDQGDQDLGLIEILAFAEAIGATPVLAVYAGYSLDGKPVPRDQLQPYTDEVIKELDFLTASADDDQMGALRKRLGRSQPFDIRYVEIGNEDFLGPVPSSYGYRWTAFHNALSQRYSYITFIATTTGYISPPPTVDDHDYQVPLYFLERFRRYETVPRPGPKVLAGVVIKSTSYLAQKMFGENLGNFILHSTAANNTMEHQSIRSGQGGDGKLGNLYFVATKRISDNKLIVKLASVDENDILVKAQIQGSTISNTDVAYILTAGSGVNPSKVQNTFTNPNAASIATTPISVTNGVWSMTIPSWSVAVVTLSV</sequence>
<dbReference type="AlphaFoldDB" id="A0A813PML9"/>
<feature type="chain" id="PRO_5035682757" description="Alpha-L-arabinofuranosidase 1 catalytic domain-containing protein" evidence="1">
    <location>
        <begin position="21"/>
        <end position="553"/>
    </location>
</feature>
<dbReference type="SUPFAM" id="SSF51445">
    <property type="entry name" value="(Trans)glycosidases"/>
    <property type="match status" value="1"/>
</dbReference>
<dbReference type="PANTHER" id="PTHR31776:SF0">
    <property type="entry name" value="ALPHA-L-ARABINOFURANOSIDASE 1"/>
    <property type="match status" value="1"/>
</dbReference>
<evidence type="ECO:0000256" key="1">
    <source>
        <dbReference type="SAM" id="SignalP"/>
    </source>
</evidence>
<dbReference type="OrthoDB" id="406864at2759"/>
<dbReference type="GO" id="GO:0046556">
    <property type="term" value="F:alpha-L-arabinofuranosidase activity"/>
    <property type="evidence" value="ECO:0007669"/>
    <property type="project" value="TreeGrafter"/>
</dbReference>
<dbReference type="Pfam" id="PF22848">
    <property type="entry name" value="ASD1_dom"/>
    <property type="match status" value="1"/>
</dbReference>
<dbReference type="InterPro" id="IPR051563">
    <property type="entry name" value="Glycosyl_Hydrolase_51"/>
</dbReference>
<keyword evidence="1" id="KW-0732">Signal</keyword>
<gene>
    <name evidence="4" type="ORF">EDS130_LOCUS10530</name>
    <name evidence="3" type="ORF">XAT740_LOCUS631</name>
</gene>
<evidence type="ECO:0000313" key="3">
    <source>
        <dbReference type="EMBL" id="CAF0755060.1"/>
    </source>
</evidence>
<name>A0A813PML9_ADIRI</name>
<evidence type="ECO:0000259" key="2">
    <source>
        <dbReference type="Pfam" id="PF22848"/>
    </source>
</evidence>
<dbReference type="EMBL" id="CAJNOJ010000036">
    <property type="protein sequence ID" value="CAF0916148.1"/>
    <property type="molecule type" value="Genomic_DNA"/>
</dbReference>
<evidence type="ECO:0000313" key="5">
    <source>
        <dbReference type="Proteomes" id="UP000663828"/>
    </source>
</evidence>
<feature type="domain" description="Alpha-L-arabinofuranosidase 1 catalytic" evidence="2">
    <location>
        <begin position="238"/>
        <end position="399"/>
    </location>
</feature>
<reference evidence="3" key="1">
    <citation type="submission" date="2021-02" db="EMBL/GenBank/DDBJ databases">
        <authorList>
            <person name="Nowell W R."/>
        </authorList>
    </citation>
    <scope>NUCLEOTIDE SEQUENCE</scope>
</reference>
<dbReference type="InterPro" id="IPR055235">
    <property type="entry name" value="ASD1_cat"/>
</dbReference>